<feature type="transmembrane region" description="Helical" evidence="2">
    <location>
        <begin position="31"/>
        <end position="49"/>
    </location>
</feature>
<organism evidence="3 4">
    <name type="scientific">Emticicia soli</name>
    <dbReference type="NCBI Taxonomy" id="2027878"/>
    <lineage>
        <taxon>Bacteria</taxon>
        <taxon>Pseudomonadati</taxon>
        <taxon>Bacteroidota</taxon>
        <taxon>Cytophagia</taxon>
        <taxon>Cytophagales</taxon>
        <taxon>Leadbetterellaceae</taxon>
        <taxon>Emticicia</taxon>
    </lineage>
</organism>
<dbReference type="RefSeq" id="WP_340235997.1">
    <property type="nucleotide sequence ID" value="NZ_JBBEWC010000005.1"/>
</dbReference>
<dbReference type="Proteomes" id="UP001597510">
    <property type="component" value="Unassembled WGS sequence"/>
</dbReference>
<keyword evidence="2" id="KW-0812">Transmembrane</keyword>
<proteinExistence type="predicted"/>
<reference evidence="4" key="1">
    <citation type="journal article" date="2019" name="Int. J. Syst. Evol. Microbiol.">
        <title>The Global Catalogue of Microorganisms (GCM) 10K type strain sequencing project: providing services to taxonomists for standard genome sequencing and annotation.</title>
        <authorList>
            <consortium name="The Broad Institute Genomics Platform"/>
            <consortium name="The Broad Institute Genome Sequencing Center for Infectious Disease"/>
            <person name="Wu L."/>
            <person name="Ma J."/>
        </authorList>
    </citation>
    <scope>NUCLEOTIDE SEQUENCE [LARGE SCALE GENOMIC DNA]</scope>
    <source>
        <strain evidence="4">KCTC 52344</strain>
    </source>
</reference>
<keyword evidence="2" id="KW-0472">Membrane</keyword>
<dbReference type="EMBL" id="JBHULC010000011">
    <property type="protein sequence ID" value="MFD2521720.1"/>
    <property type="molecule type" value="Genomic_DNA"/>
</dbReference>
<evidence type="ECO:0000313" key="4">
    <source>
        <dbReference type="Proteomes" id="UP001597510"/>
    </source>
</evidence>
<evidence type="ECO:0000313" key="3">
    <source>
        <dbReference type="EMBL" id="MFD2521720.1"/>
    </source>
</evidence>
<dbReference type="Pfam" id="PF10066">
    <property type="entry name" value="DUF2304"/>
    <property type="match status" value="1"/>
</dbReference>
<dbReference type="InterPro" id="IPR019277">
    <property type="entry name" value="DUF2304"/>
</dbReference>
<sequence length="120" mass="13819">MERIQIITIVINLFFLISIARLIVKGKLREEYAIVWLVCTVLLGIFAIWRDGLEIIARLFGVYDAPNLVFTGFIFIILIYLLHLSIVNSKLQKNLTKLTQEIALLKQDNEQLAKEESTDL</sequence>
<keyword evidence="2" id="KW-1133">Transmembrane helix</keyword>
<evidence type="ECO:0000256" key="2">
    <source>
        <dbReference type="SAM" id="Phobius"/>
    </source>
</evidence>
<feature type="transmembrane region" description="Helical" evidence="2">
    <location>
        <begin position="6"/>
        <end position="24"/>
    </location>
</feature>
<evidence type="ECO:0000256" key="1">
    <source>
        <dbReference type="SAM" id="Coils"/>
    </source>
</evidence>
<comment type="caution">
    <text evidence="3">The sequence shown here is derived from an EMBL/GenBank/DDBJ whole genome shotgun (WGS) entry which is preliminary data.</text>
</comment>
<protein>
    <submittedName>
        <fullName evidence="3">DUF2304 domain-containing protein</fullName>
    </submittedName>
</protein>
<gene>
    <name evidence="3" type="ORF">ACFSR2_12560</name>
</gene>
<name>A0ABW5JAH4_9BACT</name>
<feature type="coiled-coil region" evidence="1">
    <location>
        <begin position="88"/>
        <end position="115"/>
    </location>
</feature>
<accession>A0ABW5JAH4</accession>
<keyword evidence="1" id="KW-0175">Coiled coil</keyword>
<keyword evidence="4" id="KW-1185">Reference proteome</keyword>
<feature type="transmembrane region" description="Helical" evidence="2">
    <location>
        <begin position="69"/>
        <end position="87"/>
    </location>
</feature>